<dbReference type="EMBL" id="WNJL01000037">
    <property type="protein sequence ID" value="NDU43338.1"/>
    <property type="molecule type" value="Genomic_DNA"/>
</dbReference>
<reference evidence="7" key="1">
    <citation type="submission" date="2019-11" db="EMBL/GenBank/DDBJ databases">
        <title>Acidithiobacillus ferrianus sp. nov.: a facultatively anaerobic and extremely acidophilic chemolithoautotroph.</title>
        <authorList>
            <person name="Norris P.R."/>
            <person name="Falagan C."/>
            <person name="Moya-Beltran A."/>
            <person name="Castro M."/>
            <person name="Quatrini R."/>
            <person name="Johnson D.B."/>
        </authorList>
    </citation>
    <scope>NUCLEOTIDE SEQUENCE [LARGE SCALE GENOMIC DNA]</scope>
    <source>
        <strain evidence="7">MG</strain>
    </source>
</reference>
<sequence length="329" mass="37202">MATFQLRGNRQWRAMIRRKGWPEQSRTFDTKADAERWARAIEGEMDRGIFVSRKEAESTTLGEALERYGKEVSALKKGAVQELSVVRMLSGSPLSRMFLAAIQGKDIAKYRDAMLADGYSPITIKRRLSVLSHLFTIATKEWGMDGLVNPVPLVSVQKPSNARDRRLVGDEEERLLAAAREYGEPLPSIIRFALETTLRRGSLAAMLWKNVDIQTRVLFVPVPNSKSGESYRVPLSSQAVGVLNAQPRRMDGKVWGIRADSITQAFDRACKRAAIDDLRFHDLRHEATSRLFEKGFNPMEVSTITGHKTLQMLKRYTHLRAEDLAKRMG</sequence>
<evidence type="ECO:0000256" key="2">
    <source>
        <dbReference type="ARBA" id="ARBA00023125"/>
    </source>
</evidence>
<dbReference type="PROSITE" id="PS51898">
    <property type="entry name" value="TYR_RECOMBINASE"/>
    <property type="match status" value="1"/>
</dbReference>
<proteinExistence type="predicted"/>
<dbReference type="InterPro" id="IPR011010">
    <property type="entry name" value="DNA_brk_join_enz"/>
</dbReference>
<evidence type="ECO:0000259" key="5">
    <source>
        <dbReference type="PROSITE" id="PS51898"/>
    </source>
</evidence>
<dbReference type="InterPro" id="IPR013762">
    <property type="entry name" value="Integrase-like_cat_sf"/>
</dbReference>
<dbReference type="Gene3D" id="1.10.443.10">
    <property type="entry name" value="Intergrase catalytic core"/>
    <property type="match status" value="1"/>
</dbReference>
<keyword evidence="2 4" id="KW-0238">DNA-binding</keyword>
<dbReference type="GO" id="GO:0015074">
    <property type="term" value="P:DNA integration"/>
    <property type="evidence" value="ECO:0007669"/>
    <property type="project" value="UniProtKB-KW"/>
</dbReference>
<accession>A0A845UP61</accession>
<dbReference type="PANTHER" id="PTHR30349">
    <property type="entry name" value="PHAGE INTEGRASE-RELATED"/>
    <property type="match status" value="1"/>
</dbReference>
<dbReference type="GO" id="GO:0003677">
    <property type="term" value="F:DNA binding"/>
    <property type="evidence" value="ECO:0007669"/>
    <property type="project" value="UniProtKB-UniRule"/>
</dbReference>
<dbReference type="CDD" id="cd00796">
    <property type="entry name" value="INT_Rci_Hp1_C"/>
    <property type="match status" value="1"/>
</dbReference>
<dbReference type="InterPro" id="IPR050090">
    <property type="entry name" value="Tyrosine_recombinase_XerCD"/>
</dbReference>
<name>A0A845UP61_9PROT</name>
<dbReference type="PANTHER" id="PTHR30349:SF94">
    <property type="entry name" value="INTEGRASE_RECOMBINASE HI_1414-RELATED"/>
    <property type="match status" value="1"/>
</dbReference>
<organism evidence="7">
    <name type="scientific">Acidithiobacillus ferrianus</name>
    <dbReference type="NCBI Taxonomy" id="2678518"/>
    <lineage>
        <taxon>Bacteria</taxon>
        <taxon>Pseudomonadati</taxon>
        <taxon>Pseudomonadota</taxon>
        <taxon>Acidithiobacillia</taxon>
        <taxon>Acidithiobacillales</taxon>
        <taxon>Acidithiobacillaceae</taxon>
        <taxon>Acidithiobacillus</taxon>
    </lineage>
</organism>
<evidence type="ECO:0000313" key="7">
    <source>
        <dbReference type="EMBL" id="NDU43338.1"/>
    </source>
</evidence>
<feature type="domain" description="Tyr recombinase" evidence="5">
    <location>
        <begin position="162"/>
        <end position="329"/>
    </location>
</feature>
<dbReference type="GO" id="GO:0006310">
    <property type="term" value="P:DNA recombination"/>
    <property type="evidence" value="ECO:0007669"/>
    <property type="project" value="UniProtKB-KW"/>
</dbReference>
<dbReference type="SUPFAM" id="SSF56349">
    <property type="entry name" value="DNA breaking-rejoining enzymes"/>
    <property type="match status" value="1"/>
</dbReference>
<evidence type="ECO:0000256" key="3">
    <source>
        <dbReference type="ARBA" id="ARBA00023172"/>
    </source>
</evidence>
<dbReference type="InterPro" id="IPR010998">
    <property type="entry name" value="Integrase_recombinase_N"/>
</dbReference>
<dbReference type="InterPro" id="IPR044068">
    <property type="entry name" value="CB"/>
</dbReference>
<evidence type="ECO:0000256" key="1">
    <source>
        <dbReference type="ARBA" id="ARBA00022908"/>
    </source>
</evidence>
<dbReference type="PROSITE" id="PS51900">
    <property type="entry name" value="CB"/>
    <property type="match status" value="1"/>
</dbReference>
<dbReference type="AlphaFoldDB" id="A0A845UP61"/>
<feature type="domain" description="Core-binding (CB)" evidence="6">
    <location>
        <begin position="59"/>
        <end position="139"/>
    </location>
</feature>
<evidence type="ECO:0000259" key="6">
    <source>
        <dbReference type="PROSITE" id="PS51900"/>
    </source>
</evidence>
<evidence type="ECO:0000256" key="4">
    <source>
        <dbReference type="PROSITE-ProRule" id="PRU01248"/>
    </source>
</evidence>
<keyword evidence="3" id="KW-0233">DNA recombination</keyword>
<gene>
    <name evidence="7" type="ORF">GL267_12060</name>
</gene>
<comment type="caution">
    <text evidence="7">The sequence shown here is derived from an EMBL/GenBank/DDBJ whole genome shotgun (WGS) entry which is preliminary data.</text>
</comment>
<dbReference type="Gene3D" id="1.10.150.130">
    <property type="match status" value="1"/>
</dbReference>
<protein>
    <submittedName>
        <fullName evidence="7">Tyrosine-type recombinase/integrase</fullName>
    </submittedName>
</protein>
<dbReference type="InterPro" id="IPR002104">
    <property type="entry name" value="Integrase_catalytic"/>
</dbReference>
<dbReference type="Pfam" id="PF00589">
    <property type="entry name" value="Phage_integrase"/>
    <property type="match status" value="1"/>
</dbReference>
<keyword evidence="1" id="KW-0229">DNA integration</keyword>